<keyword evidence="5" id="KW-0472">Membrane</keyword>
<evidence type="ECO:0000259" key="6">
    <source>
        <dbReference type="PROSITE" id="PS51635"/>
    </source>
</evidence>
<evidence type="ECO:0000256" key="1">
    <source>
        <dbReference type="ARBA" id="ARBA00022801"/>
    </source>
</evidence>
<evidence type="ECO:0000256" key="4">
    <source>
        <dbReference type="PROSITE-ProRule" id="PRU01161"/>
    </source>
</evidence>
<proteinExistence type="predicted"/>
<sequence length="230" mass="25916">MYYLDIYQRLFCCIIVILQLGLIACVVNQPKLSAFIFRNYSYPSHKASAFPGGCDFHLWEALKASAAAPGYFQDHKVNGYILQDGGIIANNPTAIGIHESRALWSLDVPFQCVVSIGNGTFAPVQTPKEAENFTFRDKVIKIIDSATETENVHTVLSDLLPASRYYRLNPYMSVPYSLDDCSDELLKNMQQDALCYIEKNMVKLNSLAKKLEYPTNDLIQNSHSCLRDKD</sequence>
<keyword evidence="8" id="KW-1185">Reference proteome</keyword>
<keyword evidence="5" id="KW-0812">Transmembrane</keyword>
<dbReference type="EMBL" id="UZAM01016384">
    <property type="protein sequence ID" value="VDP42964.1"/>
    <property type="molecule type" value="Genomic_DNA"/>
</dbReference>
<protein>
    <recommendedName>
        <fullName evidence="6">PNPLA domain-containing protein</fullName>
    </recommendedName>
</protein>
<keyword evidence="2" id="KW-0442">Lipid degradation</keyword>
<dbReference type="GO" id="GO:0047499">
    <property type="term" value="F:calcium-independent phospholipase A2 activity"/>
    <property type="evidence" value="ECO:0007669"/>
    <property type="project" value="TreeGrafter"/>
</dbReference>
<name>A0A3P8EE98_9BILA</name>
<keyword evidence="1" id="KW-0378">Hydrolase</keyword>
<dbReference type="Gene3D" id="3.40.1090.10">
    <property type="entry name" value="Cytosolic phospholipase A2 catalytic domain"/>
    <property type="match status" value="1"/>
</dbReference>
<organism evidence="7 8">
    <name type="scientific">Soboliphyme baturini</name>
    <dbReference type="NCBI Taxonomy" id="241478"/>
    <lineage>
        <taxon>Eukaryota</taxon>
        <taxon>Metazoa</taxon>
        <taxon>Ecdysozoa</taxon>
        <taxon>Nematoda</taxon>
        <taxon>Enoplea</taxon>
        <taxon>Dorylaimia</taxon>
        <taxon>Dioctophymatida</taxon>
        <taxon>Dioctophymatoidea</taxon>
        <taxon>Soboliphymatidae</taxon>
        <taxon>Soboliphyme</taxon>
    </lineage>
</organism>
<dbReference type="PROSITE" id="PS51635">
    <property type="entry name" value="PNPLA"/>
    <property type="match status" value="1"/>
</dbReference>
<keyword evidence="3" id="KW-0443">Lipid metabolism</keyword>
<evidence type="ECO:0000313" key="7">
    <source>
        <dbReference type="EMBL" id="VDP42964.1"/>
    </source>
</evidence>
<evidence type="ECO:0000256" key="3">
    <source>
        <dbReference type="ARBA" id="ARBA00023098"/>
    </source>
</evidence>
<dbReference type="PANTHER" id="PTHR24185:SF1">
    <property type="entry name" value="CALCIUM-INDEPENDENT PHOSPHOLIPASE A2-GAMMA"/>
    <property type="match status" value="1"/>
</dbReference>
<evidence type="ECO:0000256" key="2">
    <source>
        <dbReference type="ARBA" id="ARBA00022963"/>
    </source>
</evidence>
<feature type="domain" description="PNPLA" evidence="6">
    <location>
        <begin position="1"/>
        <end position="97"/>
    </location>
</feature>
<accession>A0A3P8EE98</accession>
<evidence type="ECO:0000256" key="5">
    <source>
        <dbReference type="SAM" id="Phobius"/>
    </source>
</evidence>
<feature type="transmembrane region" description="Helical" evidence="5">
    <location>
        <begin position="6"/>
        <end position="28"/>
    </location>
</feature>
<dbReference type="AlphaFoldDB" id="A0A3P8EE98"/>
<evidence type="ECO:0000313" key="8">
    <source>
        <dbReference type="Proteomes" id="UP000270296"/>
    </source>
</evidence>
<reference evidence="7 8" key="1">
    <citation type="submission" date="2018-11" db="EMBL/GenBank/DDBJ databases">
        <authorList>
            <consortium name="Pathogen Informatics"/>
        </authorList>
    </citation>
    <scope>NUCLEOTIDE SEQUENCE [LARGE SCALE GENOMIC DNA]</scope>
</reference>
<gene>
    <name evidence="7" type="ORF">SBAD_LOCUS11788</name>
</gene>
<dbReference type="GO" id="GO:0016042">
    <property type="term" value="P:lipid catabolic process"/>
    <property type="evidence" value="ECO:0007669"/>
    <property type="project" value="UniProtKB-KW"/>
</dbReference>
<dbReference type="Pfam" id="PF01734">
    <property type="entry name" value="Patatin"/>
    <property type="match status" value="1"/>
</dbReference>
<keyword evidence="5" id="KW-1133">Transmembrane helix</keyword>
<dbReference type="InterPro" id="IPR002641">
    <property type="entry name" value="PNPLA_dom"/>
</dbReference>
<dbReference type="SUPFAM" id="SSF52151">
    <property type="entry name" value="FabD/lysophospholipase-like"/>
    <property type="match status" value="1"/>
</dbReference>
<dbReference type="InterPro" id="IPR016035">
    <property type="entry name" value="Acyl_Trfase/lysoPLipase"/>
</dbReference>
<dbReference type="Proteomes" id="UP000270296">
    <property type="component" value="Unassembled WGS sequence"/>
</dbReference>
<dbReference type="GO" id="GO:0019369">
    <property type="term" value="P:arachidonate metabolic process"/>
    <property type="evidence" value="ECO:0007669"/>
    <property type="project" value="TreeGrafter"/>
</dbReference>
<dbReference type="PANTHER" id="PTHR24185">
    <property type="entry name" value="CALCIUM-INDEPENDENT PHOSPHOLIPASE A2-GAMMA"/>
    <property type="match status" value="1"/>
</dbReference>
<dbReference type="OrthoDB" id="14252at2759"/>
<dbReference type="GO" id="GO:0016020">
    <property type="term" value="C:membrane"/>
    <property type="evidence" value="ECO:0007669"/>
    <property type="project" value="TreeGrafter"/>
</dbReference>
<feature type="short sequence motif" description="DGA/G" evidence="4">
    <location>
        <begin position="84"/>
        <end position="86"/>
    </location>
</feature>
<comment type="caution">
    <text evidence="4">Lacks conserved residue(s) required for the propagation of feature annotation.</text>
</comment>